<proteinExistence type="predicted"/>
<protein>
    <submittedName>
        <fullName evidence="1">Uncharacterized protein</fullName>
    </submittedName>
</protein>
<evidence type="ECO:0000313" key="1">
    <source>
        <dbReference type="EMBL" id="RFM32869.1"/>
    </source>
</evidence>
<keyword evidence="2" id="KW-1185">Reference proteome</keyword>
<evidence type="ECO:0000313" key="2">
    <source>
        <dbReference type="Proteomes" id="UP000261174"/>
    </source>
</evidence>
<accession>A0A3E1NY65</accession>
<dbReference type="EMBL" id="QTJV01000008">
    <property type="protein sequence ID" value="RFM32869.1"/>
    <property type="molecule type" value="Genomic_DNA"/>
</dbReference>
<gene>
    <name evidence="1" type="ORF">DXN04_20715</name>
</gene>
<dbReference type="Proteomes" id="UP000261174">
    <property type="component" value="Unassembled WGS sequence"/>
</dbReference>
<comment type="caution">
    <text evidence="1">The sequence shown here is derived from an EMBL/GenBank/DDBJ whole genome shotgun (WGS) entry which is preliminary data.</text>
</comment>
<organism evidence="1 2">
    <name type="scientific">Chitinophaga silvisoli</name>
    <dbReference type="NCBI Taxonomy" id="2291814"/>
    <lineage>
        <taxon>Bacteria</taxon>
        <taxon>Pseudomonadati</taxon>
        <taxon>Bacteroidota</taxon>
        <taxon>Chitinophagia</taxon>
        <taxon>Chitinophagales</taxon>
        <taxon>Chitinophagaceae</taxon>
        <taxon>Chitinophaga</taxon>
    </lineage>
</organism>
<sequence length="87" mass="10184">MGGILKRHLFGGDNFSVTEHRAGIKVFNFLERERNGNGFFEGRERIEERDGGAERCERDWDDGEMFWRGVIEFVRRIGKCRDLEGCD</sequence>
<dbReference type="RefSeq" id="WP_116855306.1">
    <property type="nucleotide sequence ID" value="NZ_QTJV01000008.1"/>
</dbReference>
<name>A0A3E1NY65_9BACT</name>
<dbReference type="AlphaFoldDB" id="A0A3E1NY65"/>
<reference evidence="1 2" key="1">
    <citation type="submission" date="2018-08" db="EMBL/GenBank/DDBJ databases">
        <title>Chitinophaga sp. K20C18050901, a novel bacterium isolated from forest soil.</title>
        <authorList>
            <person name="Wang C."/>
        </authorList>
    </citation>
    <scope>NUCLEOTIDE SEQUENCE [LARGE SCALE GENOMIC DNA]</scope>
    <source>
        <strain evidence="1 2">K20C18050901</strain>
    </source>
</reference>